<evidence type="ECO:0000313" key="1">
    <source>
        <dbReference type="EMBL" id="KAI4386166.1"/>
    </source>
</evidence>
<evidence type="ECO:0000313" key="2">
    <source>
        <dbReference type="Proteomes" id="UP001057402"/>
    </source>
</evidence>
<protein>
    <submittedName>
        <fullName evidence="1">Uncharacterized protein</fullName>
    </submittedName>
</protein>
<name>A0ACB9S7X4_9MYRT</name>
<reference evidence="2" key="1">
    <citation type="journal article" date="2023" name="Front. Plant Sci.">
        <title>Chromosomal-level genome assembly of Melastoma candidum provides insights into trichome evolution.</title>
        <authorList>
            <person name="Zhong Y."/>
            <person name="Wu W."/>
            <person name="Sun C."/>
            <person name="Zou P."/>
            <person name="Liu Y."/>
            <person name="Dai S."/>
            <person name="Zhou R."/>
        </authorList>
    </citation>
    <scope>NUCLEOTIDE SEQUENCE [LARGE SCALE GENOMIC DNA]</scope>
</reference>
<gene>
    <name evidence="1" type="ORF">MLD38_004124</name>
</gene>
<proteinExistence type="predicted"/>
<comment type="caution">
    <text evidence="1">The sequence shown here is derived from an EMBL/GenBank/DDBJ whole genome shotgun (WGS) entry which is preliminary data.</text>
</comment>
<dbReference type="EMBL" id="CM042881">
    <property type="protein sequence ID" value="KAI4386166.1"/>
    <property type="molecule type" value="Genomic_DNA"/>
</dbReference>
<dbReference type="Proteomes" id="UP001057402">
    <property type="component" value="Chromosome 2"/>
</dbReference>
<organism evidence="1 2">
    <name type="scientific">Melastoma candidum</name>
    <dbReference type="NCBI Taxonomy" id="119954"/>
    <lineage>
        <taxon>Eukaryota</taxon>
        <taxon>Viridiplantae</taxon>
        <taxon>Streptophyta</taxon>
        <taxon>Embryophyta</taxon>
        <taxon>Tracheophyta</taxon>
        <taxon>Spermatophyta</taxon>
        <taxon>Magnoliopsida</taxon>
        <taxon>eudicotyledons</taxon>
        <taxon>Gunneridae</taxon>
        <taxon>Pentapetalae</taxon>
        <taxon>rosids</taxon>
        <taxon>malvids</taxon>
        <taxon>Myrtales</taxon>
        <taxon>Melastomataceae</taxon>
        <taxon>Melastomatoideae</taxon>
        <taxon>Melastomateae</taxon>
        <taxon>Melastoma</taxon>
    </lineage>
</organism>
<keyword evidence="2" id="KW-1185">Reference proteome</keyword>
<sequence length="221" mass="23738">MEISHSLSCRLLHDNLPCSAPILPSRVPSIPRSIVPSWSGSSRSFSKLGEVKFAVKRQRGITGPSYASGIRASSADIGERWLLEPVGDGDSRHIGFKVEMPGAFEIASNAVTVGRLPEKADMVIPVATVSGLHARIQKKGEYLVVMDLDSTNGTFINEKRLRPGVASVAPPGSRIIFGDIHLAMYLVSKLENMEPPTDAEESQEQPEEGSSTETSDAVIAS</sequence>
<accession>A0ACB9S7X4</accession>